<dbReference type="Gene3D" id="2.10.22.10">
    <property type="entry name" value="Antistasin, domain 1"/>
    <property type="match status" value="1"/>
</dbReference>
<evidence type="ECO:0000313" key="2">
    <source>
        <dbReference type="Proteomes" id="UP001634394"/>
    </source>
</evidence>
<name>A0ABD3XIR5_SINWO</name>
<evidence type="ECO:0000313" key="1">
    <source>
        <dbReference type="EMBL" id="KAL3885318.1"/>
    </source>
</evidence>
<dbReference type="Proteomes" id="UP001634394">
    <property type="component" value="Unassembled WGS sequence"/>
</dbReference>
<dbReference type="SUPFAM" id="SSF57262">
    <property type="entry name" value="Leech antihemostatic proteins"/>
    <property type="match status" value="1"/>
</dbReference>
<keyword evidence="2" id="KW-1185">Reference proteome</keyword>
<comment type="caution">
    <text evidence="1">The sequence shown here is derived from an EMBL/GenBank/DDBJ whole genome shotgun (WGS) entry which is preliminary data.</text>
</comment>
<organism evidence="1 2">
    <name type="scientific">Sinanodonta woodiana</name>
    <name type="common">Chinese pond mussel</name>
    <name type="synonym">Anodonta woodiana</name>
    <dbReference type="NCBI Taxonomy" id="1069815"/>
    <lineage>
        <taxon>Eukaryota</taxon>
        <taxon>Metazoa</taxon>
        <taxon>Spiralia</taxon>
        <taxon>Lophotrochozoa</taxon>
        <taxon>Mollusca</taxon>
        <taxon>Bivalvia</taxon>
        <taxon>Autobranchia</taxon>
        <taxon>Heteroconchia</taxon>
        <taxon>Palaeoheterodonta</taxon>
        <taxon>Unionida</taxon>
        <taxon>Unionoidea</taxon>
        <taxon>Unionidae</taxon>
        <taxon>Unioninae</taxon>
        <taxon>Sinanodonta</taxon>
    </lineage>
</organism>
<proteinExistence type="predicted"/>
<evidence type="ECO:0008006" key="3">
    <source>
        <dbReference type="Google" id="ProtNLM"/>
    </source>
</evidence>
<dbReference type="EMBL" id="JBJQND010000002">
    <property type="protein sequence ID" value="KAL3885318.1"/>
    <property type="molecule type" value="Genomic_DNA"/>
</dbReference>
<dbReference type="InterPro" id="IPR011061">
    <property type="entry name" value="Hirudin/antistatin"/>
</dbReference>
<dbReference type="AlphaFoldDB" id="A0ABD3XIR5"/>
<reference evidence="1 2" key="1">
    <citation type="submission" date="2024-11" db="EMBL/GenBank/DDBJ databases">
        <title>Chromosome-level genome assembly of the freshwater bivalve Anodonta woodiana.</title>
        <authorList>
            <person name="Chen X."/>
        </authorList>
    </citation>
    <scope>NUCLEOTIDE SEQUENCE [LARGE SCALE GENOMIC DNA]</scope>
    <source>
        <strain evidence="1">MN2024</strain>
        <tissue evidence="1">Gills</tissue>
    </source>
</reference>
<gene>
    <name evidence="1" type="ORF">ACJMK2_025394</name>
</gene>
<accession>A0ABD3XIR5</accession>
<sequence>MISFRYEHRFMPGRYDTSMAVSDNVTGLFAFKLSQLLVINGGRNSQQLKFNSDANPKNLNNQGPYASFSQSGKRQAFFFPVPAQIPGFLKPVDSTSSSFASIPLSGNPNKMDPNNQLGNIPHGSSVTGGGLPNIMIPNQQSGQIHSGPNQNPPFLLNQGTHLTNGNGGRTSTSAAGFFISPSTGSTTVTTVTTSPIPLTTSVDSCAIAATICHLKCPTGYFVDRDDCTVCVCTRDIFPG</sequence>
<protein>
    <recommendedName>
        <fullName evidence="3">Antistasin-like domain-containing protein</fullName>
    </recommendedName>
</protein>